<gene>
    <name evidence="1" type="ORF">L2E82_02361</name>
</gene>
<reference evidence="1 2" key="2">
    <citation type="journal article" date="2022" name="Mol. Ecol. Resour.">
        <title>The genomes of chicory, endive, great burdock and yacon provide insights into Asteraceae paleo-polyploidization history and plant inulin production.</title>
        <authorList>
            <person name="Fan W."/>
            <person name="Wang S."/>
            <person name="Wang H."/>
            <person name="Wang A."/>
            <person name="Jiang F."/>
            <person name="Liu H."/>
            <person name="Zhao H."/>
            <person name="Xu D."/>
            <person name="Zhang Y."/>
        </authorList>
    </citation>
    <scope>NUCLEOTIDE SEQUENCE [LARGE SCALE GENOMIC DNA]</scope>
    <source>
        <strain evidence="2">cv. Punajuju</strain>
        <tissue evidence="1">Leaves</tissue>
    </source>
</reference>
<evidence type="ECO:0000313" key="2">
    <source>
        <dbReference type="Proteomes" id="UP001055811"/>
    </source>
</evidence>
<evidence type="ECO:0000313" key="1">
    <source>
        <dbReference type="EMBL" id="KAI3789561.1"/>
    </source>
</evidence>
<accession>A0ACB9H233</accession>
<organism evidence="1 2">
    <name type="scientific">Cichorium intybus</name>
    <name type="common">Chicory</name>
    <dbReference type="NCBI Taxonomy" id="13427"/>
    <lineage>
        <taxon>Eukaryota</taxon>
        <taxon>Viridiplantae</taxon>
        <taxon>Streptophyta</taxon>
        <taxon>Embryophyta</taxon>
        <taxon>Tracheophyta</taxon>
        <taxon>Spermatophyta</taxon>
        <taxon>Magnoliopsida</taxon>
        <taxon>eudicotyledons</taxon>
        <taxon>Gunneridae</taxon>
        <taxon>Pentapetalae</taxon>
        <taxon>asterids</taxon>
        <taxon>campanulids</taxon>
        <taxon>Asterales</taxon>
        <taxon>Asteraceae</taxon>
        <taxon>Cichorioideae</taxon>
        <taxon>Cichorieae</taxon>
        <taxon>Cichoriinae</taxon>
        <taxon>Cichorium</taxon>
    </lineage>
</organism>
<sequence length="73" mass="7952">MSGIVAPYVHKTVTPSGWGSSPLAKPLVKAKNRKTRARARARASGEVLFGEWGVRRDGFGVEVFSDGYNFVEV</sequence>
<dbReference type="Proteomes" id="UP001055811">
    <property type="component" value="Linkage Group LG01"/>
</dbReference>
<reference evidence="2" key="1">
    <citation type="journal article" date="2022" name="Mol. Ecol. Resour.">
        <title>The genomes of chicory, endive, great burdock and yacon provide insights into Asteraceae palaeo-polyploidization history and plant inulin production.</title>
        <authorList>
            <person name="Fan W."/>
            <person name="Wang S."/>
            <person name="Wang H."/>
            <person name="Wang A."/>
            <person name="Jiang F."/>
            <person name="Liu H."/>
            <person name="Zhao H."/>
            <person name="Xu D."/>
            <person name="Zhang Y."/>
        </authorList>
    </citation>
    <scope>NUCLEOTIDE SEQUENCE [LARGE SCALE GENOMIC DNA]</scope>
    <source>
        <strain evidence="2">cv. Punajuju</strain>
    </source>
</reference>
<protein>
    <submittedName>
        <fullName evidence="1">Uncharacterized protein</fullName>
    </submittedName>
</protein>
<comment type="caution">
    <text evidence="1">The sequence shown here is derived from an EMBL/GenBank/DDBJ whole genome shotgun (WGS) entry which is preliminary data.</text>
</comment>
<keyword evidence="2" id="KW-1185">Reference proteome</keyword>
<proteinExistence type="predicted"/>
<name>A0ACB9H233_CICIN</name>
<dbReference type="EMBL" id="CM042009">
    <property type="protein sequence ID" value="KAI3789561.1"/>
    <property type="molecule type" value="Genomic_DNA"/>
</dbReference>